<proteinExistence type="predicted"/>
<dbReference type="EMBL" id="CATOUU010000855">
    <property type="protein sequence ID" value="CAI9955060.1"/>
    <property type="molecule type" value="Genomic_DNA"/>
</dbReference>
<comment type="caution">
    <text evidence="2">The sequence shown here is derived from an EMBL/GenBank/DDBJ whole genome shotgun (WGS) entry which is preliminary data.</text>
</comment>
<name>A0AA86UEL0_9EUKA</name>
<feature type="transmembrane region" description="Helical" evidence="1">
    <location>
        <begin position="426"/>
        <end position="448"/>
    </location>
</feature>
<keyword evidence="1" id="KW-1133">Transmembrane helix</keyword>
<evidence type="ECO:0000313" key="3">
    <source>
        <dbReference type="EMBL" id="CAL6082393.1"/>
    </source>
</evidence>
<dbReference type="SUPFAM" id="SSF57184">
    <property type="entry name" value="Growth factor receptor domain"/>
    <property type="match status" value="1"/>
</dbReference>
<evidence type="ECO:0000313" key="4">
    <source>
        <dbReference type="Proteomes" id="UP001642409"/>
    </source>
</evidence>
<sequence length="476" mass="53231">MLFAFILSEEVNHWIYCDKFYTHVNGKYFCYNKCPADYPISDPSGQDMQCRWNPCPIDTPFKEVASCVKRCSTGAYELIDNDMICVSSCGGKFALNASNSNSTQCLSCPADAPFYENGACVARCASSFYVEVNGTYTKSLVCQEGCSNFYYINVTNQNSKLCLSKCYSHHLIADNECLQYRCPPRAPYRDDQYCYAVCPNKAYMYVNVASELHCMPDCGKMMYIINSSNENSKFCIMNCPEETPYYETGACLSRCTSGSYKNTNVIYRGRYILKCQQSCNLFVLNVSNGNSQQCVDRCPSSSMFSESGLCSVKCASGMYEDNYGSLKCVPSCPNYMQINVQNGNQKQCVDRCSGYVQENICVNKCPADSYSRVGDSYVCQAKCDKVYVQNPYNKLKQCFNECPSSYRYLVGKECKDSLNKAGQTNIALIVVPVVAGVVVLSVLALCFYKNKKQNGATKIAKKQKVNVNMPASMTYV</sequence>
<evidence type="ECO:0000313" key="2">
    <source>
        <dbReference type="EMBL" id="CAI9955060.1"/>
    </source>
</evidence>
<keyword evidence="1" id="KW-0812">Transmembrane</keyword>
<dbReference type="EMBL" id="CAXDID020000364">
    <property type="protein sequence ID" value="CAL6082393.1"/>
    <property type="molecule type" value="Genomic_DNA"/>
</dbReference>
<dbReference type="InterPro" id="IPR009030">
    <property type="entry name" value="Growth_fac_rcpt_cys_sf"/>
</dbReference>
<gene>
    <name evidence="2" type="ORF">HINF_LOCUS42705</name>
    <name evidence="3" type="ORF">HINF_LOCUS61185</name>
</gene>
<dbReference type="AlphaFoldDB" id="A0AA86UEL0"/>
<keyword evidence="1" id="KW-0472">Membrane</keyword>
<protein>
    <submittedName>
        <fullName evidence="2">Uncharacterized protein</fullName>
    </submittedName>
</protein>
<evidence type="ECO:0000256" key="1">
    <source>
        <dbReference type="SAM" id="Phobius"/>
    </source>
</evidence>
<accession>A0AA86UEL0</accession>
<reference evidence="3 4" key="2">
    <citation type="submission" date="2024-07" db="EMBL/GenBank/DDBJ databases">
        <authorList>
            <person name="Akdeniz Z."/>
        </authorList>
    </citation>
    <scope>NUCLEOTIDE SEQUENCE [LARGE SCALE GENOMIC DNA]</scope>
</reference>
<reference evidence="2" key="1">
    <citation type="submission" date="2023-06" db="EMBL/GenBank/DDBJ databases">
        <authorList>
            <person name="Kurt Z."/>
        </authorList>
    </citation>
    <scope>NUCLEOTIDE SEQUENCE</scope>
</reference>
<keyword evidence="4" id="KW-1185">Reference proteome</keyword>
<organism evidence="2">
    <name type="scientific">Hexamita inflata</name>
    <dbReference type="NCBI Taxonomy" id="28002"/>
    <lineage>
        <taxon>Eukaryota</taxon>
        <taxon>Metamonada</taxon>
        <taxon>Diplomonadida</taxon>
        <taxon>Hexamitidae</taxon>
        <taxon>Hexamitinae</taxon>
        <taxon>Hexamita</taxon>
    </lineage>
</organism>
<dbReference type="Proteomes" id="UP001642409">
    <property type="component" value="Unassembled WGS sequence"/>
</dbReference>